<evidence type="ECO:0000313" key="3">
    <source>
        <dbReference type="Proteomes" id="UP001642484"/>
    </source>
</evidence>
<proteinExistence type="predicted"/>
<dbReference type="EMBL" id="CAXAMN010007668">
    <property type="protein sequence ID" value="CAK9022370.1"/>
    <property type="molecule type" value="Genomic_DNA"/>
</dbReference>
<keyword evidence="1" id="KW-1133">Transmembrane helix</keyword>
<evidence type="ECO:0000256" key="1">
    <source>
        <dbReference type="SAM" id="Phobius"/>
    </source>
</evidence>
<feature type="transmembrane region" description="Helical" evidence="1">
    <location>
        <begin position="170"/>
        <end position="190"/>
    </location>
</feature>
<comment type="caution">
    <text evidence="2">The sequence shown here is derived from an EMBL/GenBank/DDBJ whole genome shotgun (WGS) entry which is preliminary data.</text>
</comment>
<organism evidence="2 3">
    <name type="scientific">Durusdinium trenchii</name>
    <dbReference type="NCBI Taxonomy" id="1381693"/>
    <lineage>
        <taxon>Eukaryota</taxon>
        <taxon>Sar</taxon>
        <taxon>Alveolata</taxon>
        <taxon>Dinophyceae</taxon>
        <taxon>Suessiales</taxon>
        <taxon>Symbiodiniaceae</taxon>
        <taxon>Durusdinium</taxon>
    </lineage>
</organism>
<keyword evidence="3" id="KW-1185">Reference proteome</keyword>
<sequence>MGLRKKEADVKHRVHEHYYSHAKESADIHIIENVTEYQLQDYVDLHFGNVGWDSRIVKLDPRCFGYGCARPRIYGIIWNVAYMGQWNPDFPFLEVLSALQARPCMTADDFFWSKPQSSSLSSAQASRRVMDPVELFTTHALPLTSDQSEAAGAPPLGVASASKTASVRMAGNAMSLPCVGAIIVAAILGLS</sequence>
<gene>
    <name evidence="2" type="ORF">CCMP2556_LOCUS14800</name>
</gene>
<protein>
    <submittedName>
        <fullName evidence="2">Uncharacterized protein</fullName>
    </submittedName>
</protein>
<keyword evidence="1" id="KW-0812">Transmembrane</keyword>
<reference evidence="2 3" key="1">
    <citation type="submission" date="2024-02" db="EMBL/GenBank/DDBJ databases">
        <authorList>
            <person name="Chen Y."/>
            <person name="Shah S."/>
            <person name="Dougan E. K."/>
            <person name="Thang M."/>
            <person name="Chan C."/>
        </authorList>
    </citation>
    <scope>NUCLEOTIDE SEQUENCE [LARGE SCALE GENOMIC DNA]</scope>
</reference>
<keyword evidence="1" id="KW-0472">Membrane</keyword>
<name>A0ABP0K7J2_9DINO</name>
<dbReference type="Proteomes" id="UP001642484">
    <property type="component" value="Unassembled WGS sequence"/>
</dbReference>
<accession>A0ABP0K7J2</accession>
<evidence type="ECO:0000313" key="2">
    <source>
        <dbReference type="EMBL" id="CAK9022370.1"/>
    </source>
</evidence>